<keyword evidence="4" id="KW-0547">Nucleotide-binding</keyword>
<feature type="transmembrane region" description="Helical" evidence="10">
    <location>
        <begin position="85"/>
        <end position="104"/>
    </location>
</feature>
<dbReference type="Proteomes" id="UP000675968">
    <property type="component" value="Unassembled WGS sequence"/>
</dbReference>
<dbReference type="InterPro" id="IPR023299">
    <property type="entry name" value="ATPase_P-typ_cyto_dom_N"/>
</dbReference>
<dbReference type="FunFam" id="3.40.50.1000:FF:000001">
    <property type="entry name" value="Phospholipid-transporting ATPase IC"/>
    <property type="match status" value="1"/>
</dbReference>
<evidence type="ECO:0000256" key="3">
    <source>
        <dbReference type="ARBA" id="ARBA00022692"/>
    </source>
</evidence>
<keyword evidence="5" id="KW-0067">ATP-binding</keyword>
<keyword evidence="3 10" id="KW-0812">Transmembrane</keyword>
<comment type="caution">
    <text evidence="12">The sequence shown here is derived from an EMBL/GenBank/DDBJ whole genome shotgun (WGS) entry which is preliminary data.</text>
</comment>
<organism evidence="12 13">
    <name type="scientific">Candidatus Iainarchaeum sp</name>
    <dbReference type="NCBI Taxonomy" id="3101447"/>
    <lineage>
        <taxon>Archaea</taxon>
        <taxon>Candidatus Iainarchaeota</taxon>
        <taxon>Candidatus Iainarchaeia</taxon>
        <taxon>Candidatus Iainarchaeales</taxon>
        <taxon>Candidatus Iainarchaeaceae</taxon>
        <taxon>Candidatus Iainarchaeum</taxon>
    </lineage>
</organism>
<evidence type="ECO:0000313" key="12">
    <source>
        <dbReference type="EMBL" id="MBS3061425.1"/>
    </source>
</evidence>
<feature type="transmembrane region" description="Helical" evidence="10">
    <location>
        <begin position="861"/>
        <end position="881"/>
    </location>
</feature>
<dbReference type="GO" id="GO:0005524">
    <property type="term" value="F:ATP binding"/>
    <property type="evidence" value="ECO:0007669"/>
    <property type="project" value="UniProtKB-KW"/>
</dbReference>
<dbReference type="Pfam" id="PF00690">
    <property type="entry name" value="Cation_ATPase_N"/>
    <property type="match status" value="1"/>
</dbReference>
<evidence type="ECO:0000256" key="5">
    <source>
        <dbReference type="ARBA" id="ARBA00022840"/>
    </source>
</evidence>
<feature type="transmembrane region" description="Helical" evidence="10">
    <location>
        <begin position="688"/>
        <end position="707"/>
    </location>
</feature>
<dbReference type="Pfam" id="PF00689">
    <property type="entry name" value="Cation_ATPase_C"/>
    <property type="match status" value="1"/>
</dbReference>
<evidence type="ECO:0000256" key="10">
    <source>
        <dbReference type="SAM" id="Phobius"/>
    </source>
</evidence>
<evidence type="ECO:0000259" key="11">
    <source>
        <dbReference type="SMART" id="SM00831"/>
    </source>
</evidence>
<dbReference type="InterPro" id="IPR059000">
    <property type="entry name" value="ATPase_P-type_domA"/>
</dbReference>
<dbReference type="NCBIfam" id="TIGR01494">
    <property type="entry name" value="ATPase_P-type"/>
    <property type="match status" value="2"/>
</dbReference>
<dbReference type="Pfam" id="PF00122">
    <property type="entry name" value="E1-E2_ATPase"/>
    <property type="match status" value="1"/>
</dbReference>
<dbReference type="GO" id="GO:0016887">
    <property type="term" value="F:ATP hydrolysis activity"/>
    <property type="evidence" value="ECO:0007669"/>
    <property type="project" value="InterPro"/>
</dbReference>
<dbReference type="SUPFAM" id="SSF56784">
    <property type="entry name" value="HAD-like"/>
    <property type="match status" value="1"/>
</dbReference>
<dbReference type="InterPro" id="IPR036412">
    <property type="entry name" value="HAD-like_sf"/>
</dbReference>
<dbReference type="SUPFAM" id="SSF81660">
    <property type="entry name" value="Metal cation-transporting ATPase, ATP-binding domain N"/>
    <property type="match status" value="1"/>
</dbReference>
<keyword evidence="2" id="KW-0597">Phosphoprotein</keyword>
<evidence type="ECO:0000256" key="6">
    <source>
        <dbReference type="ARBA" id="ARBA00022842"/>
    </source>
</evidence>
<dbReference type="PRINTS" id="PR00120">
    <property type="entry name" value="HATPASE"/>
</dbReference>
<evidence type="ECO:0000256" key="1">
    <source>
        <dbReference type="ARBA" id="ARBA00004127"/>
    </source>
</evidence>
<dbReference type="AlphaFoldDB" id="A0A8T4LDQ8"/>
<feature type="transmembrane region" description="Helical" evidence="10">
    <location>
        <begin position="793"/>
        <end position="810"/>
    </location>
</feature>
<dbReference type="GO" id="GO:0016020">
    <property type="term" value="C:membrane"/>
    <property type="evidence" value="ECO:0007669"/>
    <property type="project" value="InterPro"/>
</dbReference>
<reference evidence="12" key="1">
    <citation type="submission" date="2021-03" db="EMBL/GenBank/DDBJ databases">
        <authorList>
            <person name="Jaffe A."/>
        </authorList>
    </citation>
    <scope>NUCLEOTIDE SEQUENCE</scope>
    <source>
        <strain evidence="12">RIFCSPLOWO2_01_FULL_AR10_48_17</strain>
    </source>
</reference>
<dbReference type="SMART" id="SM00831">
    <property type="entry name" value="Cation_ATPase_N"/>
    <property type="match status" value="1"/>
</dbReference>
<dbReference type="InterPro" id="IPR006068">
    <property type="entry name" value="ATPase_P-typ_cation-transptr_C"/>
</dbReference>
<dbReference type="InterPro" id="IPR004014">
    <property type="entry name" value="ATPase_P-typ_cation-transptr_N"/>
</dbReference>
<dbReference type="PANTHER" id="PTHR42861">
    <property type="entry name" value="CALCIUM-TRANSPORTING ATPASE"/>
    <property type="match status" value="1"/>
</dbReference>
<dbReference type="InterPro" id="IPR001757">
    <property type="entry name" value="P_typ_ATPase"/>
</dbReference>
<dbReference type="GO" id="GO:0012505">
    <property type="term" value="C:endomembrane system"/>
    <property type="evidence" value="ECO:0007669"/>
    <property type="project" value="UniProtKB-SubCell"/>
</dbReference>
<evidence type="ECO:0000313" key="13">
    <source>
        <dbReference type="Proteomes" id="UP000675968"/>
    </source>
</evidence>
<feature type="transmembrane region" description="Helical" evidence="10">
    <location>
        <begin position="249"/>
        <end position="268"/>
    </location>
</feature>
<dbReference type="InterPro" id="IPR044492">
    <property type="entry name" value="P_typ_ATPase_HD_dom"/>
</dbReference>
<sequence length="897" mass="97305">MTASQTDYSCLSAEDALKSLKTTEKGLSSEWAEVRLKEVGPNELAKKKKNLVLEILVEQFSDVMVLILLAAAILLFFVVNETLDAVVILAIVLLNALVGFIQEYKAENAIEAIKKLSAFSARVLRNGKVVNVNAAELVPGDIIFLEAGDKIPADGRILESFSLLVDESSLTGESTVVEKSSEPLLRPTDLADKKNMVFKQTIVANGKATVAVTNTGMTTEIGRIAGLLSEIESEETPLVKRLKKASVQIGIFITVVSAGLILIGLWQGKEAMELALVAISLAVAAVPEGLPAIITITLTIGATVMSKKKAIVRKIQAVETIGNCSVICSDKTGTLTKNEMTVTRVFSSSGEFVVSGSGFDVQGAFFSGTKKVSVEKEPELDWLLKAVVLANDATFSATEQRGDSTELALLVAAYKAGLKQDELSSRFEVFEQNPFNTERKAMSVQARQEGRHFVFVKGSGETILEKSDRIFVNGKEIALSEEWKKKMLFQNAEMASLGLRVLGVGMIESKSPVPKEKMEENVVFLGLVGMIDAARPEAKESIAKCHHAGIEVKMITGDHPLTALAVGKELGLCQRPEDVITGSELDCLSGKLLEDAILNKRIFARVNPEHKMVIVQVLQKKGFVVGMTGDGINDGPALKQADVGFAMGITGTDVAKESAQIVLADDNFATIVTGIEEGRRIYSNIRGFMKYLFAANLGEILIISLAILLDFRFLPLVAIQILWLNLATDGLPALALGAEKGDQDVMDKKPRRPTEGLLHGLESFILVAGVISAIMVLGVFSWGINEGLSLEKARTLAFNMLVLFELVLVFNCRSEEKTMLEKPFWTNRKLMVAVVASGLLQVMITQIDWFHPIFETTDLAVAEWIGLGLLSFSAIVVPYLARGLNGWISKFRPERSG</sequence>
<feature type="transmembrane region" description="Helical" evidence="10">
    <location>
        <begin position="757"/>
        <end position="781"/>
    </location>
</feature>
<feature type="transmembrane region" description="Helical" evidence="10">
    <location>
        <begin position="55"/>
        <end position="79"/>
    </location>
</feature>
<comment type="subcellular location">
    <subcellularLocation>
        <location evidence="1">Endomembrane system</location>
        <topology evidence="1">Multi-pass membrane protein</topology>
    </subcellularLocation>
</comment>
<dbReference type="Gene3D" id="3.40.1110.10">
    <property type="entry name" value="Calcium-transporting ATPase, cytoplasmic domain N"/>
    <property type="match status" value="1"/>
</dbReference>
<dbReference type="InterPro" id="IPR018303">
    <property type="entry name" value="ATPase_P-typ_P_site"/>
</dbReference>
<keyword evidence="9 10" id="KW-0472">Membrane</keyword>
<dbReference type="InterPro" id="IPR023214">
    <property type="entry name" value="HAD_sf"/>
</dbReference>
<dbReference type="PROSITE" id="PS00154">
    <property type="entry name" value="ATPASE_E1_E2"/>
    <property type="match status" value="1"/>
</dbReference>
<accession>A0A8T4LDQ8</accession>
<feature type="transmembrane region" description="Helical" evidence="10">
    <location>
        <begin position="713"/>
        <end position="736"/>
    </location>
</feature>
<dbReference type="FunFam" id="2.70.150.10:FF:000160">
    <property type="entry name" value="Sarcoplasmic/endoplasmic reticulum calcium ATPase 1"/>
    <property type="match status" value="1"/>
</dbReference>
<dbReference type="SUPFAM" id="SSF81653">
    <property type="entry name" value="Calcium ATPase, transduction domain A"/>
    <property type="match status" value="1"/>
</dbReference>
<evidence type="ECO:0000256" key="7">
    <source>
        <dbReference type="ARBA" id="ARBA00022967"/>
    </source>
</evidence>
<evidence type="ECO:0000256" key="8">
    <source>
        <dbReference type="ARBA" id="ARBA00022989"/>
    </source>
</evidence>
<evidence type="ECO:0000256" key="2">
    <source>
        <dbReference type="ARBA" id="ARBA00022553"/>
    </source>
</evidence>
<proteinExistence type="predicted"/>
<dbReference type="SFLD" id="SFLDG00002">
    <property type="entry name" value="C1.7:_P-type_atpase_like"/>
    <property type="match status" value="1"/>
</dbReference>
<dbReference type="SFLD" id="SFLDS00003">
    <property type="entry name" value="Haloacid_Dehalogenase"/>
    <property type="match status" value="1"/>
</dbReference>
<reference evidence="12" key="2">
    <citation type="submission" date="2021-05" db="EMBL/GenBank/DDBJ databases">
        <title>Protein family content uncovers lineage relationships and bacterial pathway maintenance mechanisms in DPANN archaea.</title>
        <authorList>
            <person name="Castelle C.J."/>
            <person name="Meheust R."/>
            <person name="Jaffe A.L."/>
            <person name="Seitz K."/>
            <person name="Gong X."/>
            <person name="Baker B.J."/>
            <person name="Banfield J.F."/>
        </authorList>
    </citation>
    <scope>NUCLEOTIDE SEQUENCE</scope>
    <source>
        <strain evidence="12">RIFCSPLOWO2_01_FULL_AR10_48_17</strain>
    </source>
</reference>
<keyword evidence="7" id="KW-1278">Translocase</keyword>
<dbReference type="Gene3D" id="2.70.150.10">
    <property type="entry name" value="Calcium-transporting ATPase, cytoplasmic transduction domain A"/>
    <property type="match status" value="1"/>
</dbReference>
<dbReference type="EMBL" id="JAGVWC010000009">
    <property type="protein sequence ID" value="MBS3061425.1"/>
    <property type="molecule type" value="Genomic_DNA"/>
</dbReference>
<dbReference type="InterPro" id="IPR008250">
    <property type="entry name" value="ATPase_P-typ_transduc_dom_A_sf"/>
</dbReference>
<dbReference type="Pfam" id="PF13246">
    <property type="entry name" value="Cation_ATPase"/>
    <property type="match status" value="1"/>
</dbReference>
<feature type="transmembrane region" description="Helical" evidence="10">
    <location>
        <begin position="830"/>
        <end position="849"/>
    </location>
</feature>
<keyword evidence="6" id="KW-0460">Magnesium</keyword>
<dbReference type="Gene3D" id="1.20.1110.10">
    <property type="entry name" value="Calcium-transporting ATPase, transmembrane domain"/>
    <property type="match status" value="1"/>
</dbReference>
<gene>
    <name evidence="12" type="ORF">J4215_02475</name>
</gene>
<feature type="transmembrane region" description="Helical" evidence="10">
    <location>
        <begin position="274"/>
        <end position="304"/>
    </location>
</feature>
<dbReference type="SFLD" id="SFLDF00027">
    <property type="entry name" value="p-type_atpase"/>
    <property type="match status" value="1"/>
</dbReference>
<keyword evidence="8 10" id="KW-1133">Transmembrane helix</keyword>
<dbReference type="PRINTS" id="PR00119">
    <property type="entry name" value="CATATPASE"/>
</dbReference>
<dbReference type="Gene3D" id="3.40.50.1000">
    <property type="entry name" value="HAD superfamily/HAD-like"/>
    <property type="match status" value="1"/>
</dbReference>
<evidence type="ECO:0000256" key="9">
    <source>
        <dbReference type="ARBA" id="ARBA00023136"/>
    </source>
</evidence>
<dbReference type="InterPro" id="IPR023298">
    <property type="entry name" value="ATPase_P-typ_TM_dom_sf"/>
</dbReference>
<evidence type="ECO:0000256" key="4">
    <source>
        <dbReference type="ARBA" id="ARBA00022741"/>
    </source>
</evidence>
<protein>
    <submittedName>
        <fullName evidence="12">Cation-translocating P-type ATPase</fullName>
    </submittedName>
</protein>
<dbReference type="SUPFAM" id="SSF81665">
    <property type="entry name" value="Calcium ATPase, transmembrane domain M"/>
    <property type="match status" value="1"/>
</dbReference>
<name>A0A8T4LDQ8_9ARCH</name>
<feature type="domain" description="Cation-transporting P-type ATPase N-terminal" evidence="11">
    <location>
        <begin position="7"/>
        <end position="80"/>
    </location>
</feature>